<sequence length="48" mass="5149">MAIPDNDITAARDVGARGIRILRASNSTYKPLPQAGAFGEEVIVNSEY</sequence>
<dbReference type="InterPro" id="IPR036412">
    <property type="entry name" value="HAD-like_sf"/>
</dbReference>
<dbReference type="GO" id="GO:0046872">
    <property type="term" value="F:metal ion binding"/>
    <property type="evidence" value="ECO:0007669"/>
    <property type="project" value="UniProtKB-KW"/>
</dbReference>
<dbReference type="AlphaFoldDB" id="A0A376VTW4"/>
<reference evidence="3 4" key="1">
    <citation type="submission" date="2018-06" db="EMBL/GenBank/DDBJ databases">
        <authorList>
            <consortium name="Pathogen Informatics"/>
            <person name="Doyle S."/>
        </authorList>
    </citation>
    <scope>NUCLEOTIDE SEQUENCE [LARGE SCALE GENOMIC DNA]</scope>
    <source>
        <strain evidence="3 4">NCTC9077</strain>
    </source>
</reference>
<keyword evidence="1" id="KW-0479">Metal-binding</keyword>
<keyword evidence="2" id="KW-0460">Magnesium</keyword>
<evidence type="ECO:0000256" key="2">
    <source>
        <dbReference type="ARBA" id="ARBA00022842"/>
    </source>
</evidence>
<gene>
    <name evidence="3" type="primary">aphA_1</name>
    <name evidence="3" type="ORF">NCTC9077_05815</name>
</gene>
<accession>A0A376VTW4</accession>
<dbReference type="Gene3D" id="3.40.50.1000">
    <property type="entry name" value="HAD superfamily/HAD-like"/>
    <property type="match status" value="1"/>
</dbReference>
<dbReference type="SUPFAM" id="SSF56784">
    <property type="entry name" value="HAD-like"/>
    <property type="match status" value="1"/>
</dbReference>
<evidence type="ECO:0000313" key="4">
    <source>
        <dbReference type="Proteomes" id="UP000254495"/>
    </source>
</evidence>
<dbReference type="EMBL" id="UGCU01000001">
    <property type="protein sequence ID" value="STJ13998.1"/>
    <property type="molecule type" value="Genomic_DNA"/>
</dbReference>
<dbReference type="InterPro" id="IPR023214">
    <property type="entry name" value="HAD_sf"/>
</dbReference>
<organism evidence="3 4">
    <name type="scientific">Escherichia coli</name>
    <dbReference type="NCBI Taxonomy" id="562"/>
    <lineage>
        <taxon>Bacteria</taxon>
        <taxon>Pseudomonadati</taxon>
        <taxon>Pseudomonadota</taxon>
        <taxon>Gammaproteobacteria</taxon>
        <taxon>Enterobacterales</taxon>
        <taxon>Enterobacteriaceae</taxon>
        <taxon>Escherichia</taxon>
    </lineage>
</organism>
<protein>
    <submittedName>
        <fullName evidence="3">Diadenosine tetraphosphatase</fullName>
        <ecNumber evidence="3">3.1.3.2</ecNumber>
    </submittedName>
</protein>
<proteinExistence type="predicted"/>
<dbReference type="EC" id="3.1.3.2" evidence="3"/>
<name>A0A376VTW4_ECOLX</name>
<dbReference type="GO" id="GO:0003993">
    <property type="term" value="F:acid phosphatase activity"/>
    <property type="evidence" value="ECO:0007669"/>
    <property type="project" value="UniProtKB-EC"/>
</dbReference>
<evidence type="ECO:0000256" key="1">
    <source>
        <dbReference type="ARBA" id="ARBA00022723"/>
    </source>
</evidence>
<keyword evidence="3" id="KW-0378">Hydrolase</keyword>
<dbReference type="Proteomes" id="UP000254495">
    <property type="component" value="Unassembled WGS sequence"/>
</dbReference>
<evidence type="ECO:0000313" key="3">
    <source>
        <dbReference type="EMBL" id="STJ13998.1"/>
    </source>
</evidence>